<dbReference type="PANTHER" id="PTHR43033">
    <property type="entry name" value="TRNA(ILE)-LYSIDINE SYNTHASE-RELATED"/>
    <property type="match status" value="1"/>
</dbReference>
<protein>
    <recommendedName>
        <fullName evidence="8">tRNA(Ile)-lysidine synthase</fullName>
        <ecNumber evidence="8">6.3.4.19</ecNumber>
    </recommendedName>
    <alternativeName>
        <fullName evidence="8">tRNA(Ile)-2-lysyl-cytidine synthase</fullName>
    </alternativeName>
    <alternativeName>
        <fullName evidence="8">tRNA(Ile)-lysidine synthetase</fullName>
    </alternativeName>
</protein>
<accession>A0ABM6JK76</accession>
<keyword evidence="2 8" id="KW-0963">Cytoplasm</keyword>
<dbReference type="NCBIfam" id="TIGR02433">
    <property type="entry name" value="lysidine_TilS_C"/>
    <property type="match status" value="1"/>
</dbReference>
<dbReference type="HAMAP" id="MF_01161">
    <property type="entry name" value="tRNA_Ile_lys_synt"/>
    <property type="match status" value="1"/>
</dbReference>
<evidence type="ECO:0000256" key="3">
    <source>
        <dbReference type="ARBA" id="ARBA00022598"/>
    </source>
</evidence>
<dbReference type="InterPro" id="IPR015262">
    <property type="entry name" value="tRNA_Ile_lys_synt_subst-bd"/>
</dbReference>
<dbReference type="Pfam" id="PF11734">
    <property type="entry name" value="TilS_C"/>
    <property type="match status" value="1"/>
</dbReference>
<dbReference type="Pfam" id="PF01171">
    <property type="entry name" value="ATP_bind_3"/>
    <property type="match status" value="1"/>
</dbReference>
<dbReference type="SMART" id="SM00977">
    <property type="entry name" value="TilS_C"/>
    <property type="match status" value="1"/>
</dbReference>
<evidence type="ECO:0000256" key="8">
    <source>
        <dbReference type="HAMAP-Rule" id="MF_01161"/>
    </source>
</evidence>
<dbReference type="RefSeq" id="WP_080915327.1">
    <property type="nucleotide sequence ID" value="NZ_CP020472.1"/>
</dbReference>
<dbReference type="Gene3D" id="1.20.59.20">
    <property type="match status" value="1"/>
</dbReference>
<dbReference type="EC" id="6.3.4.19" evidence="8"/>
<comment type="domain">
    <text evidence="8">The N-terminal region contains the highly conserved SGGXDS motif, predicted to be a P-loop motif involved in ATP binding.</text>
</comment>
<keyword evidence="6 8" id="KW-0067">ATP-binding</keyword>
<comment type="similarity">
    <text evidence="8">Belongs to the tRNA(Ile)-lysidine synthase family.</text>
</comment>
<dbReference type="Gene3D" id="3.40.50.620">
    <property type="entry name" value="HUPs"/>
    <property type="match status" value="1"/>
</dbReference>
<feature type="binding site" evidence="8">
    <location>
        <begin position="42"/>
        <end position="47"/>
    </location>
    <ligand>
        <name>ATP</name>
        <dbReference type="ChEBI" id="CHEBI:30616"/>
    </ligand>
</feature>
<comment type="subcellular location">
    <subcellularLocation>
        <location evidence="1 8">Cytoplasm</location>
    </subcellularLocation>
</comment>
<dbReference type="InterPro" id="IPR012094">
    <property type="entry name" value="tRNA_Ile_lys_synt"/>
</dbReference>
<dbReference type="CDD" id="cd01992">
    <property type="entry name" value="TilS_N"/>
    <property type="match status" value="1"/>
</dbReference>
<dbReference type="InterPro" id="IPR012796">
    <property type="entry name" value="Lysidine-tRNA-synth_C"/>
</dbReference>
<name>A0ABM6JK76_9GAMM</name>
<keyword evidence="11" id="KW-1185">Reference proteome</keyword>
<evidence type="ECO:0000256" key="4">
    <source>
        <dbReference type="ARBA" id="ARBA00022694"/>
    </source>
</evidence>
<comment type="function">
    <text evidence="8">Ligates lysine onto the cytidine present at position 34 of the AUA codon-specific tRNA(Ile) that contains the anticodon CAU, in an ATP-dependent manner. Cytidine is converted to lysidine, thus changing the amino acid specificity of the tRNA from methionine to isoleucine.</text>
</comment>
<dbReference type="Pfam" id="PF09179">
    <property type="entry name" value="TilS"/>
    <property type="match status" value="1"/>
</dbReference>
<comment type="catalytic activity">
    <reaction evidence="7 8">
        <text>cytidine(34) in tRNA(Ile2) + L-lysine + ATP = lysidine(34) in tRNA(Ile2) + AMP + diphosphate + H(+)</text>
        <dbReference type="Rhea" id="RHEA:43744"/>
        <dbReference type="Rhea" id="RHEA-COMP:10625"/>
        <dbReference type="Rhea" id="RHEA-COMP:10670"/>
        <dbReference type="ChEBI" id="CHEBI:15378"/>
        <dbReference type="ChEBI" id="CHEBI:30616"/>
        <dbReference type="ChEBI" id="CHEBI:32551"/>
        <dbReference type="ChEBI" id="CHEBI:33019"/>
        <dbReference type="ChEBI" id="CHEBI:82748"/>
        <dbReference type="ChEBI" id="CHEBI:83665"/>
        <dbReference type="ChEBI" id="CHEBI:456215"/>
        <dbReference type="EC" id="6.3.4.19"/>
    </reaction>
</comment>
<evidence type="ECO:0000256" key="6">
    <source>
        <dbReference type="ARBA" id="ARBA00022840"/>
    </source>
</evidence>
<organism evidence="10 11">
    <name type="scientific">Shewanella japonica</name>
    <dbReference type="NCBI Taxonomy" id="93973"/>
    <lineage>
        <taxon>Bacteria</taxon>
        <taxon>Pseudomonadati</taxon>
        <taxon>Pseudomonadota</taxon>
        <taxon>Gammaproteobacteria</taxon>
        <taxon>Alteromonadales</taxon>
        <taxon>Shewanellaceae</taxon>
        <taxon>Shewanella</taxon>
    </lineage>
</organism>
<evidence type="ECO:0000256" key="5">
    <source>
        <dbReference type="ARBA" id="ARBA00022741"/>
    </source>
</evidence>
<dbReference type="InterPro" id="IPR012795">
    <property type="entry name" value="tRNA_Ile_lys_synt_N"/>
</dbReference>
<dbReference type="SUPFAM" id="SSF52402">
    <property type="entry name" value="Adenine nucleotide alpha hydrolases-like"/>
    <property type="match status" value="1"/>
</dbReference>
<evidence type="ECO:0000256" key="2">
    <source>
        <dbReference type="ARBA" id="ARBA00022490"/>
    </source>
</evidence>
<dbReference type="SUPFAM" id="SSF56037">
    <property type="entry name" value="PheT/TilS domain"/>
    <property type="match status" value="1"/>
</dbReference>
<gene>
    <name evidence="8" type="primary">tilS</name>
    <name evidence="10" type="ORF">SJ2017_1417</name>
</gene>
<proteinExistence type="inferred from homology"/>
<dbReference type="Proteomes" id="UP000191820">
    <property type="component" value="Chromosome"/>
</dbReference>
<reference evidence="10 11" key="1">
    <citation type="submission" date="2017-03" db="EMBL/GenBank/DDBJ databases">
        <title>Genome sequencing of Shewanella japonica KCTC 22435.</title>
        <authorList>
            <person name="Kim K.M."/>
        </authorList>
    </citation>
    <scope>NUCLEOTIDE SEQUENCE [LARGE SCALE GENOMIC DNA]</scope>
    <source>
        <strain evidence="10 11">KCTC 22435</strain>
    </source>
</reference>
<dbReference type="SUPFAM" id="SSF82829">
    <property type="entry name" value="MesJ substrate recognition domain-like"/>
    <property type="match status" value="1"/>
</dbReference>
<evidence type="ECO:0000259" key="9">
    <source>
        <dbReference type="SMART" id="SM00977"/>
    </source>
</evidence>
<feature type="domain" description="Lysidine-tRNA(Ile) synthetase C-terminal" evidence="9">
    <location>
        <begin position="417"/>
        <end position="491"/>
    </location>
</feature>
<evidence type="ECO:0000256" key="7">
    <source>
        <dbReference type="ARBA" id="ARBA00048539"/>
    </source>
</evidence>
<dbReference type="InterPro" id="IPR014729">
    <property type="entry name" value="Rossmann-like_a/b/a_fold"/>
</dbReference>
<dbReference type="NCBIfam" id="TIGR02432">
    <property type="entry name" value="lysidine_TilS_N"/>
    <property type="match status" value="1"/>
</dbReference>
<dbReference type="EMBL" id="CP020472">
    <property type="protein sequence ID" value="ARD21741.1"/>
    <property type="molecule type" value="Genomic_DNA"/>
</dbReference>
<dbReference type="PANTHER" id="PTHR43033:SF1">
    <property type="entry name" value="TRNA(ILE)-LYSIDINE SYNTHASE-RELATED"/>
    <property type="match status" value="1"/>
</dbReference>
<keyword evidence="5 8" id="KW-0547">Nucleotide-binding</keyword>
<evidence type="ECO:0000313" key="10">
    <source>
        <dbReference type="EMBL" id="ARD21741.1"/>
    </source>
</evidence>
<evidence type="ECO:0000313" key="11">
    <source>
        <dbReference type="Proteomes" id="UP000191820"/>
    </source>
</evidence>
<keyword evidence="3 8" id="KW-0436">Ligase</keyword>
<evidence type="ECO:0000256" key="1">
    <source>
        <dbReference type="ARBA" id="ARBA00004496"/>
    </source>
</evidence>
<keyword evidence="4 8" id="KW-0819">tRNA processing</keyword>
<dbReference type="InterPro" id="IPR011063">
    <property type="entry name" value="TilS/TtcA_N"/>
</dbReference>
<sequence>MKIINICEAIKQHTSALLSINNPAGAVNAAHHSPNKIVLAYSGGVDSECLCYGLSQFAQQNPHISCLLVHVHHGLSPNADEWAQHCVSQASQYQLPIQVEHVSLTKTSRTSLEAIARDARYQVFKKYLNPGDILLTAHHQDDQLETLLLALKRGQGPKGLAAMGSIQAFHQQSWVIRPLLGFSRSDIEAFAIDKSLIHIEDESNLDTQYDRNFLRQDIIPRLKQRWPSIAATASRSAQLCAQQQSIVDAEVTQRLPEFITYSPSFSLSGPGLALLTFKEQSSEWQNLLLRGFILAQGYKLPSQSQLEQIVSQLLYAANDANVDVQCAGYSIKRFAGCAYVVSKNSKKDLEASQSIDAELLTNAIQMLDMRTEEVCTVQLSSLSINNLEGEQSPQPLHVSVGASTQGARLSITDLTSVSIAFTAKGSTRCQPHFRDKGRELKKIWQELAVPPWMRDRVALVFYGEVLVAAIGLWIDKRYLAKADEIGLLLNYKMQTSD</sequence>